<dbReference type="KEGG" id="bva:BVAF_181"/>
<proteinExistence type="inferred from homology"/>
<keyword evidence="1 4" id="KW-0732">Signal</keyword>
<evidence type="ECO:0000256" key="5">
    <source>
        <dbReference type="SAM" id="Phobius"/>
    </source>
</evidence>
<evidence type="ECO:0000256" key="2">
    <source>
        <dbReference type="ARBA" id="ARBA00023136"/>
    </source>
</evidence>
<comment type="function">
    <text evidence="4">Part of the outer membrane protein assembly complex, which is involved in assembly and insertion of beta-barrel proteins into the outer membrane. Constitutes, with BamA, the core component of the assembly machinery.</text>
</comment>
<dbReference type="AlphaFoldDB" id="E8Q5T9"/>
<keyword evidence="5" id="KW-0812">Transmembrane</keyword>
<keyword evidence="8" id="KW-1185">Reference proteome</keyword>
<dbReference type="GO" id="GO:0043165">
    <property type="term" value="P:Gram-negative-bacterium-type cell outer membrane assembly"/>
    <property type="evidence" value="ECO:0007669"/>
    <property type="project" value="UniProtKB-UniRule"/>
</dbReference>
<name>E8Q5T9_BLOVB</name>
<evidence type="ECO:0000259" key="6">
    <source>
        <dbReference type="Pfam" id="PF13525"/>
    </source>
</evidence>
<comment type="subunit">
    <text evidence="4">Part of the Bam complex, which is composed of the outer membrane protein BamA, and four lipoproteins BamB, BamC, BamD and BamE.</text>
</comment>
<dbReference type="HAMAP" id="MF_00922">
    <property type="entry name" value="OM_assembly_BamD"/>
    <property type="match status" value="1"/>
</dbReference>
<gene>
    <name evidence="7" type="primary">yfiO</name>
    <name evidence="4" type="synonym">bamD</name>
    <name evidence="7" type="ordered locus">BVAF_181</name>
</gene>
<dbReference type="InterPro" id="IPR039565">
    <property type="entry name" value="BamD-like"/>
</dbReference>
<dbReference type="Gene3D" id="1.25.40.10">
    <property type="entry name" value="Tetratricopeptide repeat domain"/>
    <property type="match status" value="1"/>
</dbReference>
<dbReference type="CDD" id="cd15830">
    <property type="entry name" value="BamD"/>
    <property type="match status" value="1"/>
</dbReference>
<dbReference type="InterPro" id="IPR017689">
    <property type="entry name" value="BamD"/>
</dbReference>
<dbReference type="GO" id="GO:0009279">
    <property type="term" value="C:cell outer membrane"/>
    <property type="evidence" value="ECO:0007669"/>
    <property type="project" value="UniProtKB-SubCell"/>
</dbReference>
<dbReference type="STRING" id="859654.BVAF_181"/>
<dbReference type="SUPFAM" id="SSF48452">
    <property type="entry name" value="TPR-like"/>
    <property type="match status" value="1"/>
</dbReference>
<protein>
    <recommendedName>
        <fullName evidence="4">Outer membrane protein assembly factor BamD</fullName>
    </recommendedName>
</protein>
<sequence>MMKINNKNNQKIKFIKPYILLSSILIINIFSTSFLMAKSHHKIKHQNSSDLYKSAHDKLLHNNYTESIQKLLRLNNLHPFEPYPQQIYLDLIYAYYKLHDFQSANNFIQRFLSSYPNHKNLDYVLYMQGLINMNLDKNNSYFAHKYWHKSWFKHNPSYANIAFHSFSKIIQNHPNSQYYIDAYKRLIILKNRIANYELAIIKFYDQRNSYISVILRSERMLRYFPNTPATYEALYYMKRAYQKVSLLDQSNIVNKIISENK</sequence>
<comment type="similarity">
    <text evidence="4">Belongs to the BamD family.</text>
</comment>
<dbReference type="NCBIfam" id="TIGR03302">
    <property type="entry name" value="OM_YfiO"/>
    <property type="match status" value="1"/>
</dbReference>
<reference evidence="7 8" key="1">
    <citation type="journal article" date="2010" name="BMC Genomics">
        <title>Unprecedented loss of ammonia assimilation capability in a urease-encoding bacterial mutualist.</title>
        <authorList>
            <person name="Williams L.E."/>
            <person name="Wernegreen J.J."/>
        </authorList>
    </citation>
    <scope>NUCLEOTIDE SEQUENCE [LARGE SCALE GENOMIC DNA]</scope>
    <source>
        <strain evidence="7 8">BVAF</strain>
    </source>
</reference>
<keyword evidence="3 4" id="KW-0998">Cell outer membrane</keyword>
<feature type="transmembrane region" description="Helical" evidence="5">
    <location>
        <begin position="18"/>
        <end position="37"/>
    </location>
</feature>
<feature type="domain" description="Outer membrane lipoprotein BamD-like" evidence="6">
    <location>
        <begin position="46"/>
        <end position="250"/>
    </location>
</feature>
<dbReference type="EMBL" id="CP002189">
    <property type="protein sequence ID" value="ADV33586.1"/>
    <property type="molecule type" value="Genomic_DNA"/>
</dbReference>
<keyword evidence="5" id="KW-1133">Transmembrane helix</keyword>
<evidence type="ECO:0000256" key="4">
    <source>
        <dbReference type="HAMAP-Rule" id="MF_00922"/>
    </source>
</evidence>
<dbReference type="GO" id="GO:0051205">
    <property type="term" value="P:protein insertion into membrane"/>
    <property type="evidence" value="ECO:0007669"/>
    <property type="project" value="UniProtKB-UniRule"/>
</dbReference>
<dbReference type="RefSeq" id="WP_013516511.1">
    <property type="nucleotide sequence ID" value="NC_014909.2"/>
</dbReference>
<evidence type="ECO:0000313" key="7">
    <source>
        <dbReference type="EMBL" id="ADV33586.1"/>
    </source>
</evidence>
<accession>E8Q5T9</accession>
<evidence type="ECO:0000313" key="8">
    <source>
        <dbReference type="Proteomes" id="UP000007464"/>
    </source>
</evidence>
<comment type="subcellular location">
    <subcellularLocation>
        <location evidence="4">Cell outer membrane</location>
    </subcellularLocation>
</comment>
<organism evidence="7 8">
    <name type="scientific">Blochmanniella vafra (strain BVAF)</name>
    <dbReference type="NCBI Taxonomy" id="859654"/>
    <lineage>
        <taxon>Bacteria</taxon>
        <taxon>Pseudomonadati</taxon>
        <taxon>Pseudomonadota</taxon>
        <taxon>Gammaproteobacteria</taxon>
        <taxon>Enterobacterales</taxon>
        <taxon>Enterobacteriaceae</taxon>
        <taxon>ant endosymbionts</taxon>
        <taxon>Candidatus Blochmanniella</taxon>
    </lineage>
</organism>
<evidence type="ECO:0000256" key="1">
    <source>
        <dbReference type="ARBA" id="ARBA00022729"/>
    </source>
</evidence>
<keyword evidence="7" id="KW-0449">Lipoprotein</keyword>
<dbReference type="Pfam" id="PF13525">
    <property type="entry name" value="YfiO"/>
    <property type="match status" value="1"/>
</dbReference>
<evidence type="ECO:0000256" key="3">
    <source>
        <dbReference type="ARBA" id="ARBA00023237"/>
    </source>
</evidence>
<dbReference type="Proteomes" id="UP000007464">
    <property type="component" value="Chromosome"/>
</dbReference>
<keyword evidence="2 4" id="KW-0472">Membrane</keyword>
<dbReference type="HOGENOM" id="CLU_065982_0_2_6"/>
<dbReference type="InterPro" id="IPR011990">
    <property type="entry name" value="TPR-like_helical_dom_sf"/>
</dbReference>